<protein>
    <recommendedName>
        <fullName evidence="4">Lipoprotein</fullName>
    </recommendedName>
</protein>
<feature type="signal peptide" evidence="1">
    <location>
        <begin position="1"/>
        <end position="22"/>
    </location>
</feature>
<proteinExistence type="predicted"/>
<name>A0ABT1AZ46_9FLAO</name>
<dbReference type="Proteomes" id="UP001206312">
    <property type="component" value="Unassembled WGS sequence"/>
</dbReference>
<sequence length="180" mass="19766">MKKLGLLTGVFLLCCLSSCVEQQNFEQYDEVAVTPLLEAALLYLETPESEINRQTSPSFVSTTFDFEAFSEQFVAEGILEGSLIYQLENTTSKPLQITLEFLDASGQVLDTETFLMDPAPTAILNREVVYGPAGKPLEILTNTTALRVSGTNLGDQTSVSGEPEPRFVLRSTAKFRISLT</sequence>
<dbReference type="RefSeq" id="WP_252741591.1">
    <property type="nucleotide sequence ID" value="NZ_JAMXIB010000007.1"/>
</dbReference>
<evidence type="ECO:0000313" key="2">
    <source>
        <dbReference type="EMBL" id="MCO5725214.1"/>
    </source>
</evidence>
<dbReference type="EMBL" id="JAMXIB010000007">
    <property type="protein sequence ID" value="MCO5725214.1"/>
    <property type="molecule type" value="Genomic_DNA"/>
</dbReference>
<reference evidence="2 3" key="1">
    <citation type="submission" date="2022-06" db="EMBL/GenBank/DDBJ databases">
        <authorList>
            <person name="Xuan X."/>
        </authorList>
    </citation>
    <scope>NUCLEOTIDE SEQUENCE [LARGE SCALE GENOMIC DNA]</scope>
    <source>
        <strain evidence="2 3">2V75</strain>
    </source>
</reference>
<accession>A0ABT1AZ46</accession>
<evidence type="ECO:0008006" key="4">
    <source>
        <dbReference type="Google" id="ProtNLM"/>
    </source>
</evidence>
<keyword evidence="1" id="KW-0732">Signal</keyword>
<comment type="caution">
    <text evidence="2">The sequence shown here is derived from an EMBL/GenBank/DDBJ whole genome shotgun (WGS) entry which is preliminary data.</text>
</comment>
<feature type="chain" id="PRO_5046075807" description="Lipoprotein" evidence="1">
    <location>
        <begin position="23"/>
        <end position="180"/>
    </location>
</feature>
<evidence type="ECO:0000256" key="1">
    <source>
        <dbReference type="SAM" id="SignalP"/>
    </source>
</evidence>
<organism evidence="2 3">
    <name type="scientific">Robiginitalea marina</name>
    <dbReference type="NCBI Taxonomy" id="2954105"/>
    <lineage>
        <taxon>Bacteria</taxon>
        <taxon>Pseudomonadati</taxon>
        <taxon>Bacteroidota</taxon>
        <taxon>Flavobacteriia</taxon>
        <taxon>Flavobacteriales</taxon>
        <taxon>Flavobacteriaceae</taxon>
        <taxon>Robiginitalea</taxon>
    </lineage>
</organism>
<keyword evidence="3" id="KW-1185">Reference proteome</keyword>
<gene>
    <name evidence="2" type="ORF">NG653_10135</name>
</gene>
<evidence type="ECO:0000313" key="3">
    <source>
        <dbReference type="Proteomes" id="UP001206312"/>
    </source>
</evidence>